<evidence type="ECO:0000313" key="3">
    <source>
        <dbReference type="Proteomes" id="UP000799772"/>
    </source>
</evidence>
<dbReference type="PANTHER" id="PTHR47843:SF2">
    <property type="entry name" value="BTB DOMAIN-CONTAINING PROTEIN"/>
    <property type="match status" value="1"/>
</dbReference>
<dbReference type="InterPro" id="IPR011333">
    <property type="entry name" value="SKP1/BTB/POZ_sf"/>
</dbReference>
<proteinExistence type="predicted"/>
<name>A0A9P4I5J9_9PEZI</name>
<evidence type="ECO:0000313" key="2">
    <source>
        <dbReference type="EMBL" id="KAF2095571.1"/>
    </source>
</evidence>
<evidence type="ECO:0000259" key="1">
    <source>
        <dbReference type="PROSITE" id="PS50097"/>
    </source>
</evidence>
<dbReference type="SMART" id="SM00225">
    <property type="entry name" value="BTB"/>
    <property type="match status" value="1"/>
</dbReference>
<dbReference type="CDD" id="cd18186">
    <property type="entry name" value="BTB_POZ_ZBTB_KLHL-like"/>
    <property type="match status" value="1"/>
</dbReference>
<dbReference type="SUPFAM" id="SSF54695">
    <property type="entry name" value="POZ domain"/>
    <property type="match status" value="1"/>
</dbReference>
<gene>
    <name evidence="2" type="ORF">NA57DRAFT_79290</name>
</gene>
<feature type="domain" description="BTB" evidence="1">
    <location>
        <begin position="17"/>
        <end position="83"/>
    </location>
</feature>
<organism evidence="2 3">
    <name type="scientific">Rhizodiscina lignyota</name>
    <dbReference type="NCBI Taxonomy" id="1504668"/>
    <lineage>
        <taxon>Eukaryota</taxon>
        <taxon>Fungi</taxon>
        <taxon>Dikarya</taxon>
        <taxon>Ascomycota</taxon>
        <taxon>Pezizomycotina</taxon>
        <taxon>Dothideomycetes</taxon>
        <taxon>Pleosporomycetidae</taxon>
        <taxon>Aulographales</taxon>
        <taxon>Rhizodiscinaceae</taxon>
        <taxon>Rhizodiscina</taxon>
    </lineage>
</organism>
<dbReference type="Proteomes" id="UP000799772">
    <property type="component" value="Unassembled WGS sequence"/>
</dbReference>
<dbReference type="AlphaFoldDB" id="A0A9P4I5J9"/>
<dbReference type="Gene3D" id="3.30.710.10">
    <property type="entry name" value="Potassium Channel Kv1.1, Chain A"/>
    <property type="match status" value="1"/>
</dbReference>
<dbReference type="PROSITE" id="PS50097">
    <property type="entry name" value="BTB"/>
    <property type="match status" value="1"/>
</dbReference>
<accession>A0A9P4I5J9</accession>
<keyword evidence="3" id="KW-1185">Reference proteome</keyword>
<dbReference type="EMBL" id="ML978131">
    <property type="protein sequence ID" value="KAF2095571.1"/>
    <property type="molecule type" value="Genomic_DNA"/>
</dbReference>
<dbReference type="InterPro" id="IPR000210">
    <property type="entry name" value="BTB/POZ_dom"/>
</dbReference>
<comment type="caution">
    <text evidence="2">The sequence shown here is derived from an EMBL/GenBank/DDBJ whole genome shotgun (WGS) entry which is preliminary data.</text>
</comment>
<dbReference type="PANTHER" id="PTHR47843">
    <property type="entry name" value="BTB DOMAIN-CONTAINING PROTEIN-RELATED"/>
    <property type="match status" value="1"/>
</dbReference>
<protein>
    <recommendedName>
        <fullName evidence="1">BTB domain-containing protein</fullName>
    </recommendedName>
</protein>
<sequence length="221" mass="24824">MSSNYKRGVNVEHFKSDTIKVVVGTAPASCSAFIVHRSLICGVSPFFRAACNREWREGKTGVVELPEDNPGVFGAFLQYIYTDGCDALNPTETLRSLDTGQVKQAINLYVLADKLGVVQLANDATSTLWSSYHDRDLKIEDIEMVYATTPTNSALRRLVVDEVVRDPKRYRRGWGNDLDRLKKLSDFMVDLGIARIQGSDEEAQKRWNEGPCEYWRPVDGA</sequence>
<dbReference type="Pfam" id="PF00651">
    <property type="entry name" value="BTB"/>
    <property type="match status" value="1"/>
</dbReference>
<reference evidence="2" key="1">
    <citation type="journal article" date="2020" name="Stud. Mycol.">
        <title>101 Dothideomycetes genomes: a test case for predicting lifestyles and emergence of pathogens.</title>
        <authorList>
            <person name="Haridas S."/>
            <person name="Albert R."/>
            <person name="Binder M."/>
            <person name="Bloem J."/>
            <person name="Labutti K."/>
            <person name="Salamov A."/>
            <person name="Andreopoulos B."/>
            <person name="Baker S."/>
            <person name="Barry K."/>
            <person name="Bills G."/>
            <person name="Bluhm B."/>
            <person name="Cannon C."/>
            <person name="Castanera R."/>
            <person name="Culley D."/>
            <person name="Daum C."/>
            <person name="Ezra D."/>
            <person name="Gonzalez J."/>
            <person name="Henrissat B."/>
            <person name="Kuo A."/>
            <person name="Liang C."/>
            <person name="Lipzen A."/>
            <person name="Lutzoni F."/>
            <person name="Magnuson J."/>
            <person name="Mondo S."/>
            <person name="Nolan M."/>
            <person name="Ohm R."/>
            <person name="Pangilinan J."/>
            <person name="Park H.-J."/>
            <person name="Ramirez L."/>
            <person name="Alfaro M."/>
            <person name="Sun H."/>
            <person name="Tritt A."/>
            <person name="Yoshinaga Y."/>
            <person name="Zwiers L.-H."/>
            <person name="Turgeon B."/>
            <person name="Goodwin S."/>
            <person name="Spatafora J."/>
            <person name="Crous P."/>
            <person name="Grigoriev I."/>
        </authorList>
    </citation>
    <scope>NUCLEOTIDE SEQUENCE</scope>
    <source>
        <strain evidence="2">CBS 133067</strain>
    </source>
</reference>
<dbReference type="OrthoDB" id="1022638at2759"/>